<gene>
    <name evidence="1" type="ORF">pipiens_018238</name>
</gene>
<evidence type="ECO:0008006" key="3">
    <source>
        <dbReference type="Google" id="ProtNLM"/>
    </source>
</evidence>
<dbReference type="Proteomes" id="UP001562425">
    <property type="component" value="Unassembled WGS sequence"/>
</dbReference>
<feature type="non-terminal residue" evidence="1">
    <location>
        <position position="78"/>
    </location>
</feature>
<accession>A0ABD1CCR6</accession>
<dbReference type="AlphaFoldDB" id="A0ABD1CCR6"/>
<evidence type="ECO:0000313" key="1">
    <source>
        <dbReference type="EMBL" id="KAL1374182.1"/>
    </source>
</evidence>
<organism evidence="1 2">
    <name type="scientific">Culex pipiens pipiens</name>
    <name type="common">Northern house mosquito</name>
    <dbReference type="NCBI Taxonomy" id="38569"/>
    <lineage>
        <taxon>Eukaryota</taxon>
        <taxon>Metazoa</taxon>
        <taxon>Ecdysozoa</taxon>
        <taxon>Arthropoda</taxon>
        <taxon>Hexapoda</taxon>
        <taxon>Insecta</taxon>
        <taxon>Pterygota</taxon>
        <taxon>Neoptera</taxon>
        <taxon>Endopterygota</taxon>
        <taxon>Diptera</taxon>
        <taxon>Nematocera</taxon>
        <taxon>Culicoidea</taxon>
        <taxon>Culicidae</taxon>
        <taxon>Culicinae</taxon>
        <taxon>Culicini</taxon>
        <taxon>Culex</taxon>
        <taxon>Culex</taxon>
    </lineage>
</organism>
<protein>
    <recommendedName>
        <fullName evidence="3">Secreted protein</fullName>
    </recommendedName>
</protein>
<comment type="caution">
    <text evidence="1">The sequence shown here is derived from an EMBL/GenBank/DDBJ whole genome shotgun (WGS) entry which is preliminary data.</text>
</comment>
<name>A0ABD1CCR6_CULPP</name>
<reference evidence="1 2" key="1">
    <citation type="submission" date="2024-05" db="EMBL/GenBank/DDBJ databases">
        <title>Culex pipiens pipiens assembly and annotation.</title>
        <authorList>
            <person name="Alout H."/>
            <person name="Durand T."/>
        </authorList>
    </citation>
    <scope>NUCLEOTIDE SEQUENCE [LARGE SCALE GENOMIC DNA]</scope>
    <source>
        <strain evidence="1">HA-2024</strain>
        <tissue evidence="1">Whole body</tissue>
    </source>
</reference>
<sequence>MYMIVAGTAILSSLECFSLCYLVDSLKYAFESISGHMFYLCARLPYSEDHHKDYLDMRATLQIIAMCSRNAVTFGCAG</sequence>
<dbReference type="EMBL" id="JBEHCU010013596">
    <property type="protein sequence ID" value="KAL1374182.1"/>
    <property type="molecule type" value="Genomic_DNA"/>
</dbReference>
<evidence type="ECO:0000313" key="2">
    <source>
        <dbReference type="Proteomes" id="UP001562425"/>
    </source>
</evidence>
<proteinExistence type="predicted"/>
<keyword evidence="2" id="KW-1185">Reference proteome</keyword>